<keyword evidence="7 10" id="KW-1133">Transmembrane helix</keyword>
<evidence type="ECO:0000256" key="4">
    <source>
        <dbReference type="ARBA" id="ARBA00022475"/>
    </source>
</evidence>
<feature type="transmembrane region" description="Helical" evidence="10">
    <location>
        <begin position="404"/>
        <end position="428"/>
    </location>
</feature>
<keyword evidence="6 10" id="KW-0184">Conjugation</keyword>
<comment type="similarity">
    <text evidence="3 10">Belongs to the PRM1 family.</text>
</comment>
<keyword evidence="9" id="KW-0325">Glycoprotein</keyword>
<evidence type="ECO:0000256" key="6">
    <source>
        <dbReference type="ARBA" id="ARBA00022971"/>
    </source>
</evidence>
<dbReference type="PANTHER" id="PTHR31030">
    <property type="entry name" value="PLASMA MEMBRANE FUSION PROTEIN PRM1"/>
    <property type="match status" value="1"/>
</dbReference>
<evidence type="ECO:0000313" key="13">
    <source>
        <dbReference type="Proteomes" id="UP000800235"/>
    </source>
</evidence>
<evidence type="ECO:0000256" key="10">
    <source>
        <dbReference type="RuleBase" id="RU366035"/>
    </source>
</evidence>
<protein>
    <recommendedName>
        <fullName evidence="10">Plasma membrane fusion protein PRM1</fullName>
    </recommendedName>
</protein>
<evidence type="ECO:0000256" key="2">
    <source>
        <dbReference type="ARBA" id="ARBA00004651"/>
    </source>
</evidence>
<feature type="region of interest" description="Disordered" evidence="11">
    <location>
        <begin position="647"/>
        <end position="703"/>
    </location>
</feature>
<keyword evidence="4 10" id="KW-1003">Cell membrane</keyword>
<dbReference type="AlphaFoldDB" id="A0A9P4NXL2"/>
<evidence type="ECO:0000256" key="9">
    <source>
        <dbReference type="ARBA" id="ARBA00023180"/>
    </source>
</evidence>
<keyword evidence="13" id="KW-1185">Reference proteome</keyword>
<dbReference type="PANTHER" id="PTHR31030:SF1">
    <property type="entry name" value="PLASMA MEMBRANE FUSION PROTEIN PRM1"/>
    <property type="match status" value="1"/>
</dbReference>
<reference evidence="12" key="1">
    <citation type="journal article" date="2020" name="Stud. Mycol.">
        <title>101 Dothideomycetes genomes: a test case for predicting lifestyles and emergence of pathogens.</title>
        <authorList>
            <person name="Haridas S."/>
            <person name="Albert R."/>
            <person name="Binder M."/>
            <person name="Bloem J."/>
            <person name="Labutti K."/>
            <person name="Salamov A."/>
            <person name="Andreopoulos B."/>
            <person name="Baker S."/>
            <person name="Barry K."/>
            <person name="Bills G."/>
            <person name="Bluhm B."/>
            <person name="Cannon C."/>
            <person name="Castanera R."/>
            <person name="Culley D."/>
            <person name="Daum C."/>
            <person name="Ezra D."/>
            <person name="Gonzalez J."/>
            <person name="Henrissat B."/>
            <person name="Kuo A."/>
            <person name="Liang C."/>
            <person name="Lipzen A."/>
            <person name="Lutzoni F."/>
            <person name="Magnuson J."/>
            <person name="Mondo S."/>
            <person name="Nolan M."/>
            <person name="Ohm R."/>
            <person name="Pangilinan J."/>
            <person name="Park H.-J."/>
            <person name="Ramirez L."/>
            <person name="Alfaro M."/>
            <person name="Sun H."/>
            <person name="Tritt A."/>
            <person name="Yoshinaga Y."/>
            <person name="Zwiers L.-H."/>
            <person name="Turgeon B."/>
            <person name="Goodwin S."/>
            <person name="Spatafora J."/>
            <person name="Crous P."/>
            <person name="Grigoriev I."/>
        </authorList>
    </citation>
    <scope>NUCLEOTIDE SEQUENCE</scope>
    <source>
        <strain evidence="12">CBS 130266</strain>
    </source>
</reference>
<evidence type="ECO:0000313" key="12">
    <source>
        <dbReference type="EMBL" id="KAF2433143.1"/>
    </source>
</evidence>
<evidence type="ECO:0000256" key="7">
    <source>
        <dbReference type="ARBA" id="ARBA00022989"/>
    </source>
</evidence>
<comment type="subcellular location">
    <subcellularLocation>
        <location evidence="2 10">Cell membrane</location>
        <topology evidence="2 10">Multi-pass membrane protein</topology>
    </subcellularLocation>
</comment>
<dbReference type="EMBL" id="MU007022">
    <property type="protein sequence ID" value="KAF2433143.1"/>
    <property type="molecule type" value="Genomic_DNA"/>
</dbReference>
<feature type="compositionally biased region" description="Polar residues" evidence="11">
    <location>
        <begin position="680"/>
        <end position="695"/>
    </location>
</feature>
<keyword evidence="5 10" id="KW-0812">Transmembrane</keyword>
<dbReference type="GO" id="GO:0043332">
    <property type="term" value="C:mating projection tip"/>
    <property type="evidence" value="ECO:0007669"/>
    <property type="project" value="UniProtKB-UniRule"/>
</dbReference>
<evidence type="ECO:0000256" key="11">
    <source>
        <dbReference type="SAM" id="MobiDB-lite"/>
    </source>
</evidence>
<dbReference type="InterPro" id="IPR026777">
    <property type="entry name" value="PRM1"/>
</dbReference>
<comment type="function">
    <text evidence="1 10">Involved in cell fusion during mating by stabilizing the plasma membrane fusion event.</text>
</comment>
<evidence type="ECO:0000256" key="3">
    <source>
        <dbReference type="ARBA" id="ARBA00010780"/>
    </source>
</evidence>
<proteinExistence type="inferred from homology"/>
<evidence type="ECO:0000256" key="1">
    <source>
        <dbReference type="ARBA" id="ARBA00002512"/>
    </source>
</evidence>
<keyword evidence="8 10" id="KW-0472">Membrane</keyword>
<evidence type="ECO:0000256" key="5">
    <source>
        <dbReference type="ARBA" id="ARBA00022692"/>
    </source>
</evidence>
<name>A0A9P4NXL2_9PEZI</name>
<evidence type="ECO:0000256" key="8">
    <source>
        <dbReference type="ARBA" id="ARBA00023136"/>
    </source>
</evidence>
<accession>A0A9P4NXL2</accession>
<comment type="caution">
    <text evidence="12">The sequence shown here is derived from an EMBL/GenBank/DDBJ whole genome shotgun (WGS) entry which is preliminary data.</text>
</comment>
<dbReference type="GO" id="GO:0032220">
    <property type="term" value="P:plasma membrane fusion involved in cytogamy"/>
    <property type="evidence" value="ECO:0007669"/>
    <property type="project" value="TreeGrafter"/>
</dbReference>
<organism evidence="12 13">
    <name type="scientific">Tothia fuscella</name>
    <dbReference type="NCBI Taxonomy" id="1048955"/>
    <lineage>
        <taxon>Eukaryota</taxon>
        <taxon>Fungi</taxon>
        <taxon>Dikarya</taxon>
        <taxon>Ascomycota</taxon>
        <taxon>Pezizomycotina</taxon>
        <taxon>Dothideomycetes</taxon>
        <taxon>Pleosporomycetidae</taxon>
        <taxon>Venturiales</taxon>
        <taxon>Cylindrosympodiaceae</taxon>
        <taxon>Tothia</taxon>
    </lineage>
</organism>
<feature type="region of interest" description="Disordered" evidence="11">
    <location>
        <begin position="1"/>
        <end position="21"/>
    </location>
</feature>
<dbReference type="OrthoDB" id="5356111at2759"/>
<gene>
    <name evidence="12" type="ORF">EJ08DRAFT_584421</name>
</gene>
<dbReference type="Proteomes" id="UP000800235">
    <property type="component" value="Unassembled WGS sequence"/>
</dbReference>
<sequence>MSSSENQQNTRSGLPPFSTSAADHEMRDYYTDRDAPRPTPNQTPYLTPYLGLNARLSQVWINRWTILLLLVLVRVLFAIQSTDSGLASARREALSACTSVEKVGSAMASMPHYMSQGVNKMTASGITKAVNGLESMVTLSVTGVEEIIVFYIGMLTNTYLCLTTFAVTGSTRAVIDVLDDAQKDINAALGTIGGDLNGAAGDLQKAINGIANGINTFTGAKIPKADFTKQIDALKNVKIPAGLSDDLKKLNSSLPTFAEVKNVTETALRFPFEELKKTIAESMGRYEFNDSLFPVPQKESLQFCSGNNGINDFFDDLVHIENMARKIFLGTLLTAAILVCIPMAWWEIQRYRKLQERAKLIGTQAIDPMDAVYMASRPYTSKTGQKIANKFSTPRCKILARWGIAYATSVPALFVLSLGLAGLFSCLMQYSLLRTIEKQVPALTDQVANFSGDVVIKLNNASTQWADGTNKVLFAEQQKLNQDLLGWVNTSTEAVNNTLTTFVDETMKILNQTFGGTPLYDPIKEVFNCLVGIKVEGIQKGLTWVHDNAKISFPTLDKDTFSLEALAKKTDSTSDDELLADPSGKTADEISEAVLRVTTAIAKAIRQEAIISTSILICEPKPMRAVRPDSAAPPSYAVNPDVNPHAPYTLAPHPFPRRTDNVVSEKPSASAHPDAWPIQRSLTPQPQQQVPSRYYNNEKDGFM</sequence>
<feature type="transmembrane region" description="Helical" evidence="10">
    <location>
        <begin position="327"/>
        <end position="346"/>
    </location>
</feature>
<comment type="caution">
    <text evidence="10">Lacks conserved residue(s) required for the propagation of feature annotation.</text>
</comment>
<feature type="transmembrane region" description="Helical" evidence="10">
    <location>
        <begin position="60"/>
        <end position="79"/>
    </location>
</feature>
<dbReference type="GO" id="GO:0005886">
    <property type="term" value="C:plasma membrane"/>
    <property type="evidence" value="ECO:0007669"/>
    <property type="project" value="UniProtKB-SubCell"/>
</dbReference>